<feature type="region of interest" description="Disordered" evidence="1">
    <location>
        <begin position="1"/>
        <end position="20"/>
    </location>
</feature>
<feature type="compositionally biased region" description="Acidic residues" evidence="1">
    <location>
        <begin position="141"/>
        <end position="152"/>
    </location>
</feature>
<accession>W4FNU0</accession>
<evidence type="ECO:0000256" key="1">
    <source>
        <dbReference type="SAM" id="MobiDB-lite"/>
    </source>
</evidence>
<sequence>MQKPPRKPTQRATSTAPLLLRQDGTSAAARLLHRKEQLVLQVWKEFIQRGTTTTKPQASRDMSHRTRLPVTSDLIQEFVRHRRQDRQRTVAKDVAYFLRSENRLDFDPESESSTQHGMKWFTHHLTTVTFSTYRDGVVDASDSDDDNSDDSNDSNSDSSSSESDSSESGKHTHRLPHDSRQCGKPCNFDRHKTDTANHGRIGLGPGSDRRK</sequence>
<dbReference type="AlphaFoldDB" id="W4FNU0"/>
<gene>
    <name evidence="2" type="ORF">H257_15088</name>
</gene>
<organism evidence="2">
    <name type="scientific">Aphanomyces astaci</name>
    <name type="common">Crayfish plague agent</name>
    <dbReference type="NCBI Taxonomy" id="112090"/>
    <lineage>
        <taxon>Eukaryota</taxon>
        <taxon>Sar</taxon>
        <taxon>Stramenopiles</taxon>
        <taxon>Oomycota</taxon>
        <taxon>Saprolegniomycetes</taxon>
        <taxon>Saprolegniales</taxon>
        <taxon>Verrucalvaceae</taxon>
        <taxon>Aphanomyces</taxon>
    </lineage>
</organism>
<dbReference type="GeneID" id="20817084"/>
<reference evidence="2" key="1">
    <citation type="submission" date="2013-12" db="EMBL/GenBank/DDBJ databases">
        <title>The Genome Sequence of Aphanomyces astaci APO3.</title>
        <authorList>
            <consortium name="The Broad Institute Genomics Platform"/>
            <person name="Russ C."/>
            <person name="Tyler B."/>
            <person name="van West P."/>
            <person name="Dieguez-Uribeondo J."/>
            <person name="Young S.K."/>
            <person name="Zeng Q."/>
            <person name="Gargeya S."/>
            <person name="Fitzgerald M."/>
            <person name="Abouelleil A."/>
            <person name="Alvarado L."/>
            <person name="Chapman S.B."/>
            <person name="Gainer-Dewar J."/>
            <person name="Goldberg J."/>
            <person name="Griggs A."/>
            <person name="Gujja S."/>
            <person name="Hansen M."/>
            <person name="Howarth C."/>
            <person name="Imamovic A."/>
            <person name="Ireland A."/>
            <person name="Larimer J."/>
            <person name="McCowan C."/>
            <person name="Murphy C."/>
            <person name="Pearson M."/>
            <person name="Poon T.W."/>
            <person name="Priest M."/>
            <person name="Roberts A."/>
            <person name="Saif S."/>
            <person name="Shea T."/>
            <person name="Sykes S."/>
            <person name="Wortman J."/>
            <person name="Nusbaum C."/>
            <person name="Birren B."/>
        </authorList>
    </citation>
    <scope>NUCLEOTIDE SEQUENCE [LARGE SCALE GENOMIC DNA]</scope>
    <source>
        <strain evidence="2">APO3</strain>
    </source>
</reference>
<proteinExistence type="predicted"/>
<protein>
    <submittedName>
        <fullName evidence="2">Uncharacterized protein</fullName>
    </submittedName>
</protein>
<feature type="region of interest" description="Disordered" evidence="1">
    <location>
        <begin position="139"/>
        <end position="211"/>
    </location>
</feature>
<dbReference type="VEuPathDB" id="FungiDB:H257_15088"/>
<evidence type="ECO:0000313" key="2">
    <source>
        <dbReference type="EMBL" id="ETV69125.1"/>
    </source>
</evidence>
<dbReference type="EMBL" id="KI913179">
    <property type="protein sequence ID" value="ETV69125.1"/>
    <property type="molecule type" value="Genomic_DNA"/>
</dbReference>
<dbReference type="RefSeq" id="XP_009841378.1">
    <property type="nucleotide sequence ID" value="XM_009843076.1"/>
</dbReference>
<feature type="compositionally biased region" description="Basic and acidic residues" evidence="1">
    <location>
        <begin position="167"/>
        <end position="197"/>
    </location>
</feature>
<feature type="compositionally biased region" description="Low complexity" evidence="1">
    <location>
        <begin position="153"/>
        <end position="163"/>
    </location>
</feature>
<name>W4FNU0_APHAT</name>